<dbReference type="SUPFAM" id="SSF88697">
    <property type="entry name" value="PUA domain-like"/>
    <property type="match status" value="1"/>
</dbReference>
<dbReference type="Gene3D" id="3.10.590.10">
    <property type="entry name" value="ph1033 like domains"/>
    <property type="match status" value="1"/>
</dbReference>
<name>A0ABU8XSL4_9PROT</name>
<accession>A0ABU8XSL4</accession>
<comment type="caution">
    <text evidence="1">The sequence shown here is derived from an EMBL/GenBank/DDBJ whole genome shotgun (WGS) entry which is preliminary data.</text>
</comment>
<evidence type="ECO:0000313" key="1">
    <source>
        <dbReference type="EMBL" id="MEK0084200.1"/>
    </source>
</evidence>
<organism evidence="1 2">
    <name type="scientific">Benzoatithermus flavus</name>
    <dbReference type="NCBI Taxonomy" id="3108223"/>
    <lineage>
        <taxon>Bacteria</taxon>
        <taxon>Pseudomonadati</taxon>
        <taxon>Pseudomonadota</taxon>
        <taxon>Alphaproteobacteria</taxon>
        <taxon>Geminicoccales</taxon>
        <taxon>Geminicoccaceae</taxon>
        <taxon>Benzoatithermus</taxon>
    </lineage>
</organism>
<evidence type="ECO:0008006" key="3">
    <source>
        <dbReference type="Google" id="ProtNLM"/>
    </source>
</evidence>
<reference evidence="1 2" key="1">
    <citation type="submission" date="2024-01" db="EMBL/GenBank/DDBJ databases">
        <title>Multi-omics insights into the function and evolution of sodium benzoate biodegradation pathways in Benzoatithermus flavus gen. nov., sp. nov. from hot spring.</title>
        <authorList>
            <person name="Hu C.-J."/>
            <person name="Li W.-J."/>
        </authorList>
    </citation>
    <scope>NUCLEOTIDE SEQUENCE [LARGE SCALE GENOMIC DNA]</scope>
    <source>
        <strain evidence="1 2">SYSU G07066</strain>
    </source>
</reference>
<keyword evidence="2" id="KW-1185">Reference proteome</keyword>
<protein>
    <recommendedName>
        <fullName evidence="3">EVE domain-containing protein</fullName>
    </recommendedName>
</protein>
<gene>
    <name evidence="1" type="ORF">U1T56_13635</name>
</gene>
<dbReference type="EMBL" id="JBBLZC010000013">
    <property type="protein sequence ID" value="MEK0084200.1"/>
    <property type="molecule type" value="Genomic_DNA"/>
</dbReference>
<dbReference type="RefSeq" id="WP_418160050.1">
    <property type="nucleotide sequence ID" value="NZ_JBBLZC010000013.1"/>
</dbReference>
<dbReference type="InterPro" id="IPR015947">
    <property type="entry name" value="PUA-like_sf"/>
</dbReference>
<proteinExistence type="predicted"/>
<sequence length="379" mass="42297">MQPTYWLDLFTYETWTEFLAAGANVSGFREKRWNNVQKMNKGDILLCYLTGVSRWIGLLEVVGSAFKDAKPIWTAGDFPARIPVKLVAKLEPTTAVPVIELKDKLSVFQNLKSPHAWTGHFRGSPYKWKPQDGAAVVAAVLEAVKNPVERPFDATKLYKTPPILKAAKGGLVTIPEDEPEEVPPPPLNGHLPIASAEAEVKEATAHTEIQWLLLKLGNDMGLDVWVAKNDRGKSFQGNLFTSLPRLKPTLPLQFDEATTRTIELIDVLWLKGNSIQAAFEIESTTSVFSGLLRMSDLITMQPNLNIPLYIVAPGERRAKVMTEVNRPTFARLTPPMSEMCQFISFEELRSQVSVAKNFLQFLKPEFLNAFAESCDVEDG</sequence>
<evidence type="ECO:0000313" key="2">
    <source>
        <dbReference type="Proteomes" id="UP001375743"/>
    </source>
</evidence>
<dbReference type="Proteomes" id="UP001375743">
    <property type="component" value="Unassembled WGS sequence"/>
</dbReference>